<dbReference type="STRING" id="1742973.COMA2_50103"/>
<reference evidence="2" key="1">
    <citation type="submission" date="2015-10" db="EMBL/GenBank/DDBJ databases">
        <authorList>
            <person name="Luecker S."/>
            <person name="Luecker S."/>
        </authorList>
    </citation>
    <scope>NUCLEOTIDE SEQUENCE [LARGE SCALE GENOMIC DNA]</scope>
</reference>
<dbReference type="EMBL" id="CZPZ01000032">
    <property type="protein sequence ID" value="CUS38474.1"/>
    <property type="molecule type" value="Genomic_DNA"/>
</dbReference>
<keyword evidence="2" id="KW-1185">Reference proteome</keyword>
<organism evidence="1 2">
    <name type="scientific">Candidatus Nitrospira nitrificans</name>
    <dbReference type="NCBI Taxonomy" id="1742973"/>
    <lineage>
        <taxon>Bacteria</taxon>
        <taxon>Pseudomonadati</taxon>
        <taxon>Nitrospirota</taxon>
        <taxon>Nitrospiria</taxon>
        <taxon>Nitrospirales</taxon>
        <taxon>Nitrospiraceae</taxon>
        <taxon>Nitrospira</taxon>
    </lineage>
</organism>
<dbReference type="Proteomes" id="UP000198736">
    <property type="component" value="Unassembled WGS sequence"/>
</dbReference>
<sequence length="138" mass="15855">MVTPRRQKKRPCFAHEAGSLFYQDSALLTLLRVLLFEPLHAPFGIDDLLRAREERMAIGTNIDADLTDGGTCLERISAGAVNRCLTVDRMNTLLHDLQLLTQEWLTRVVSSLPKGQYFNRRKIKKQAPHYRFIDCRNS</sequence>
<protein>
    <submittedName>
        <fullName evidence="1">Uncharacterized protein</fullName>
    </submittedName>
</protein>
<evidence type="ECO:0000313" key="1">
    <source>
        <dbReference type="EMBL" id="CUS38474.1"/>
    </source>
</evidence>
<accession>A0A0S4LP14</accession>
<proteinExistence type="predicted"/>
<name>A0A0S4LP14_9BACT</name>
<dbReference type="AlphaFoldDB" id="A0A0S4LP14"/>
<evidence type="ECO:0000313" key="2">
    <source>
        <dbReference type="Proteomes" id="UP000198736"/>
    </source>
</evidence>
<gene>
    <name evidence="1" type="ORF">COMA2_50103</name>
</gene>